<dbReference type="AlphaFoldDB" id="A0AA90SH00"/>
<reference evidence="8" key="1">
    <citation type="submission" date="2023-07" db="EMBL/GenBank/DDBJ databases">
        <title>Murine gut Bacillus species.</title>
        <authorList>
            <person name="Gutman E."/>
            <person name="Hashuel R."/>
            <person name="Litvak Y."/>
        </authorList>
    </citation>
    <scope>NUCLEOTIDE SEQUENCE</scope>
    <source>
        <strain evidence="8">RU283</strain>
    </source>
</reference>
<dbReference type="GO" id="GO:0022857">
    <property type="term" value="F:transmembrane transporter activity"/>
    <property type="evidence" value="ECO:0007669"/>
    <property type="project" value="InterPro"/>
</dbReference>
<feature type="transmembrane region" description="Helical" evidence="6">
    <location>
        <begin position="12"/>
        <end position="30"/>
    </location>
</feature>
<gene>
    <name evidence="8" type="ORF">Q8G35_15575</name>
</gene>
<keyword evidence="4 6" id="KW-1133">Transmembrane helix</keyword>
<keyword evidence="5 6" id="KW-0472">Membrane</keyword>
<evidence type="ECO:0000256" key="5">
    <source>
        <dbReference type="ARBA" id="ARBA00023136"/>
    </source>
</evidence>
<evidence type="ECO:0000256" key="6">
    <source>
        <dbReference type="SAM" id="Phobius"/>
    </source>
</evidence>
<evidence type="ECO:0000256" key="1">
    <source>
        <dbReference type="ARBA" id="ARBA00004651"/>
    </source>
</evidence>
<evidence type="ECO:0000259" key="7">
    <source>
        <dbReference type="PROSITE" id="PS50850"/>
    </source>
</evidence>
<comment type="caution">
    <text evidence="8">The sequence shown here is derived from an EMBL/GenBank/DDBJ whole genome shotgun (WGS) entry which is preliminary data.</text>
</comment>
<accession>A0AA90SH00</accession>
<dbReference type="Gene3D" id="1.20.1250.20">
    <property type="entry name" value="MFS general substrate transporter like domains"/>
    <property type="match status" value="1"/>
</dbReference>
<evidence type="ECO:0000313" key="8">
    <source>
        <dbReference type="EMBL" id="MDP1419773.1"/>
    </source>
</evidence>
<dbReference type="RefSeq" id="WP_305161010.1">
    <property type="nucleotide sequence ID" value="NZ_JAUUTP010000016.1"/>
</dbReference>
<evidence type="ECO:0000256" key="3">
    <source>
        <dbReference type="ARBA" id="ARBA00022692"/>
    </source>
</evidence>
<feature type="domain" description="Major facilitator superfamily (MFS) profile" evidence="7">
    <location>
        <begin position="1"/>
        <end position="124"/>
    </location>
</feature>
<evidence type="ECO:0000256" key="2">
    <source>
        <dbReference type="ARBA" id="ARBA00022448"/>
    </source>
</evidence>
<dbReference type="Proteomes" id="UP001178277">
    <property type="component" value="Unassembled WGS sequence"/>
</dbReference>
<keyword evidence="3 6" id="KW-0812">Transmembrane</keyword>
<proteinExistence type="predicted"/>
<dbReference type="GO" id="GO:0005886">
    <property type="term" value="C:plasma membrane"/>
    <property type="evidence" value="ECO:0007669"/>
    <property type="project" value="UniProtKB-SubCell"/>
</dbReference>
<evidence type="ECO:0000313" key="9">
    <source>
        <dbReference type="Proteomes" id="UP001178277"/>
    </source>
</evidence>
<name>A0AA90SH00_9BACI</name>
<dbReference type="InterPro" id="IPR036259">
    <property type="entry name" value="MFS_trans_sf"/>
</dbReference>
<evidence type="ECO:0000256" key="4">
    <source>
        <dbReference type="ARBA" id="ARBA00022989"/>
    </source>
</evidence>
<organism evidence="8 9">
    <name type="scientific">Peribacillus simplex</name>
    <dbReference type="NCBI Taxonomy" id="1478"/>
    <lineage>
        <taxon>Bacteria</taxon>
        <taxon>Bacillati</taxon>
        <taxon>Bacillota</taxon>
        <taxon>Bacilli</taxon>
        <taxon>Bacillales</taxon>
        <taxon>Bacillaceae</taxon>
        <taxon>Peribacillus</taxon>
    </lineage>
</organism>
<feature type="transmembrane region" description="Helical" evidence="6">
    <location>
        <begin position="36"/>
        <end position="57"/>
    </location>
</feature>
<dbReference type="InterPro" id="IPR020846">
    <property type="entry name" value="MFS_dom"/>
</dbReference>
<dbReference type="InterPro" id="IPR011701">
    <property type="entry name" value="MFS"/>
</dbReference>
<keyword evidence="2" id="KW-0813">Transport</keyword>
<sequence>MASPMNSKSILISTNALLTAVVIGILPFFHSIIFTVALMTLAICFISSITGGAWALAGDVSPTSIKASASAIMSFRGYFGGAFTPVVSGMIVDTTGSYTLAFISGGIIARCAALCFWGNVKKPIEAEQTSDDS</sequence>
<dbReference type="EMBL" id="JAUUTP010000016">
    <property type="protein sequence ID" value="MDP1419773.1"/>
    <property type="molecule type" value="Genomic_DNA"/>
</dbReference>
<feature type="transmembrane region" description="Helical" evidence="6">
    <location>
        <begin position="98"/>
        <end position="120"/>
    </location>
</feature>
<dbReference type="SUPFAM" id="SSF103473">
    <property type="entry name" value="MFS general substrate transporter"/>
    <property type="match status" value="1"/>
</dbReference>
<protein>
    <recommendedName>
        <fullName evidence="7">Major facilitator superfamily (MFS) profile domain-containing protein</fullName>
    </recommendedName>
</protein>
<comment type="subcellular location">
    <subcellularLocation>
        <location evidence="1">Cell membrane</location>
        <topology evidence="1">Multi-pass membrane protein</topology>
    </subcellularLocation>
</comment>
<dbReference type="Pfam" id="PF07690">
    <property type="entry name" value="MFS_1"/>
    <property type="match status" value="1"/>
</dbReference>
<dbReference type="PROSITE" id="PS50850">
    <property type="entry name" value="MFS"/>
    <property type="match status" value="1"/>
</dbReference>